<keyword evidence="3" id="KW-1185">Reference proteome</keyword>
<dbReference type="AlphaFoldDB" id="A0A833T088"/>
<dbReference type="EMBL" id="WSZM01000082">
    <property type="protein sequence ID" value="KAF4043558.1"/>
    <property type="molecule type" value="Genomic_DNA"/>
</dbReference>
<reference evidence="2" key="1">
    <citation type="submission" date="2020-04" db="EMBL/GenBank/DDBJ databases">
        <title>Hybrid Assembly of Korean Phytophthora infestans isolates.</title>
        <authorList>
            <person name="Prokchorchik M."/>
            <person name="Lee Y."/>
            <person name="Seo J."/>
            <person name="Cho J.-H."/>
            <person name="Park Y.-E."/>
            <person name="Jang D.-C."/>
            <person name="Im J.-S."/>
            <person name="Choi J.-G."/>
            <person name="Park H.-J."/>
            <person name="Lee G.-B."/>
            <person name="Lee Y.-G."/>
            <person name="Hong S.-Y."/>
            <person name="Cho K."/>
            <person name="Sohn K.H."/>
        </authorList>
    </citation>
    <scope>NUCLEOTIDE SEQUENCE</scope>
    <source>
        <strain evidence="2">KR_1_A1</strain>
    </source>
</reference>
<feature type="compositionally biased region" description="Basic and acidic residues" evidence="1">
    <location>
        <begin position="115"/>
        <end position="129"/>
    </location>
</feature>
<feature type="region of interest" description="Disordered" evidence="1">
    <location>
        <begin position="115"/>
        <end position="137"/>
    </location>
</feature>
<accession>A0A833T088</accession>
<sequence>MTASGFRWEGSNLEFKELNHVQYTCTVHCTKPDHLRTAEFRTRRSVASNGFTPPPLQHQALLILPIANSAQLRLSNICRKTHRSLLAPRRAKLMQSITSNEDDARLLVTATMRPEKRAPTKKMKQPDAAKKKKTGKVRALSTERSRQCRERQKLYSENLQAVVRALRTEVCDLEILRNLRNEQCLQLRGSVSGSLAKIVREYMTVFRHGMPAATVEAAIAGKKRALAVAYQPTPDAQCEFLNCIMDQYVEVFDWCGRFVLGASTLLNGWTAWAAWHDSLSFELVDIGVVDTEDTLAVTTKANLRVRVSQKTIEQLFPHVLGNQLLCNKLLGQEICYPIRDTFFFASNKRIIKYMCDLDLTNALLPIAGDYETVLYLMSPPNQASLNDLAVRTSPGDLAENSLDVEFLLSEDDSAIDL</sequence>
<gene>
    <name evidence="2" type="ORF">GN244_ATG04090</name>
</gene>
<evidence type="ECO:0000313" key="2">
    <source>
        <dbReference type="EMBL" id="KAF4043558.1"/>
    </source>
</evidence>
<organism evidence="2 3">
    <name type="scientific">Phytophthora infestans</name>
    <name type="common">Potato late blight agent</name>
    <name type="synonym">Botrytis infestans</name>
    <dbReference type="NCBI Taxonomy" id="4787"/>
    <lineage>
        <taxon>Eukaryota</taxon>
        <taxon>Sar</taxon>
        <taxon>Stramenopiles</taxon>
        <taxon>Oomycota</taxon>
        <taxon>Peronosporomycetes</taxon>
        <taxon>Peronosporales</taxon>
        <taxon>Peronosporaceae</taxon>
        <taxon>Phytophthora</taxon>
    </lineage>
</organism>
<protein>
    <recommendedName>
        <fullName evidence="4">Bzip transcription factor</fullName>
    </recommendedName>
</protein>
<dbReference type="Proteomes" id="UP000602510">
    <property type="component" value="Unassembled WGS sequence"/>
</dbReference>
<proteinExistence type="predicted"/>
<dbReference type="CDD" id="cd14686">
    <property type="entry name" value="bZIP"/>
    <property type="match status" value="1"/>
</dbReference>
<evidence type="ECO:0008006" key="4">
    <source>
        <dbReference type="Google" id="ProtNLM"/>
    </source>
</evidence>
<evidence type="ECO:0000256" key="1">
    <source>
        <dbReference type="SAM" id="MobiDB-lite"/>
    </source>
</evidence>
<comment type="caution">
    <text evidence="2">The sequence shown here is derived from an EMBL/GenBank/DDBJ whole genome shotgun (WGS) entry which is preliminary data.</text>
</comment>
<evidence type="ECO:0000313" key="3">
    <source>
        <dbReference type="Proteomes" id="UP000602510"/>
    </source>
</evidence>
<name>A0A833T088_PHYIN</name>